<keyword evidence="2" id="KW-1133">Transmembrane helix</keyword>
<sequence length="198" mass="21559">MQDDADDDSLWGRPGTWVAVLSGLVFIALSAWFGCHAYTKWGSDAFWSGLGKFATSPGFGGLMAVLAAVVAFYGVRSATRSSQRIARADRQQSFRTSQQDHWWEQARWALDLVVGNEDEESRTLGYEALKTLLAVDPQYRPVGAAEMVQTVTKAPLAIPEEDIQDFVAAFEKALKGEAQESVDADADPEDNPKQGGGV</sequence>
<evidence type="ECO:0000313" key="4">
    <source>
        <dbReference type="Proteomes" id="UP000042997"/>
    </source>
</evidence>
<feature type="compositionally biased region" description="Acidic residues" evidence="1">
    <location>
        <begin position="180"/>
        <end position="189"/>
    </location>
</feature>
<dbReference type="Proteomes" id="UP000042997">
    <property type="component" value="Unassembled WGS sequence"/>
</dbReference>
<feature type="transmembrane region" description="Helical" evidence="2">
    <location>
        <begin position="59"/>
        <end position="75"/>
    </location>
</feature>
<feature type="region of interest" description="Disordered" evidence="1">
    <location>
        <begin position="177"/>
        <end position="198"/>
    </location>
</feature>
<evidence type="ECO:0000256" key="2">
    <source>
        <dbReference type="SAM" id="Phobius"/>
    </source>
</evidence>
<gene>
    <name evidence="3" type="ORF">RHRU231_30017</name>
</gene>
<name>A0A098BFK3_9NOCA</name>
<dbReference type="RefSeq" id="WP_040270504.1">
    <property type="nucleotide sequence ID" value="NZ_JAJNCM010000031.1"/>
</dbReference>
<keyword evidence="2" id="KW-0472">Membrane</keyword>
<protein>
    <submittedName>
        <fullName evidence="3">Uncharacterized protein</fullName>
    </submittedName>
</protein>
<accession>A0A098BFK3</accession>
<evidence type="ECO:0000256" key="1">
    <source>
        <dbReference type="SAM" id="MobiDB-lite"/>
    </source>
</evidence>
<dbReference type="EMBL" id="CCSD01000039">
    <property type="protein sequence ID" value="CDZ87489.1"/>
    <property type="molecule type" value="Genomic_DNA"/>
</dbReference>
<dbReference type="AlphaFoldDB" id="A0A098BFK3"/>
<feature type="transmembrane region" description="Helical" evidence="2">
    <location>
        <begin position="17"/>
        <end position="39"/>
    </location>
</feature>
<dbReference type="OrthoDB" id="4479226at2"/>
<evidence type="ECO:0000313" key="3">
    <source>
        <dbReference type="EMBL" id="CDZ87489.1"/>
    </source>
</evidence>
<proteinExistence type="predicted"/>
<organism evidence="3 4">
    <name type="scientific">Rhodococcus ruber</name>
    <dbReference type="NCBI Taxonomy" id="1830"/>
    <lineage>
        <taxon>Bacteria</taxon>
        <taxon>Bacillati</taxon>
        <taxon>Actinomycetota</taxon>
        <taxon>Actinomycetes</taxon>
        <taxon>Mycobacteriales</taxon>
        <taxon>Nocardiaceae</taxon>
        <taxon>Rhodococcus</taxon>
    </lineage>
</organism>
<keyword evidence="2" id="KW-0812">Transmembrane</keyword>
<reference evidence="3 4" key="1">
    <citation type="journal article" date="2014" name="Genome Announc.">
        <title>Draft Genome Sequence of Propane- and Butane-Oxidizing Actinobacterium Rhodococcus ruber IEGM 231.</title>
        <authorList>
            <person name="Ivshina I.B."/>
            <person name="Kuyukina M.S."/>
            <person name="Krivoruchko A.V."/>
            <person name="Barbe V."/>
            <person name="Fischer C."/>
        </authorList>
    </citation>
    <scope>NUCLEOTIDE SEQUENCE [LARGE SCALE GENOMIC DNA]</scope>
</reference>